<keyword evidence="3" id="KW-1185">Reference proteome</keyword>
<evidence type="ECO:0000313" key="2">
    <source>
        <dbReference type="EMBL" id="CEK09780.1"/>
    </source>
</evidence>
<dbReference type="GO" id="GO:0016020">
    <property type="term" value="C:membrane"/>
    <property type="evidence" value="ECO:0007669"/>
    <property type="project" value="InterPro"/>
</dbReference>
<keyword evidence="1" id="KW-0812">Transmembrane</keyword>
<evidence type="ECO:0008006" key="4">
    <source>
        <dbReference type="Google" id="ProtNLM"/>
    </source>
</evidence>
<evidence type="ECO:0000256" key="1">
    <source>
        <dbReference type="SAM" id="Phobius"/>
    </source>
</evidence>
<protein>
    <recommendedName>
        <fullName evidence="4">YggT family protein</fullName>
    </recommendedName>
</protein>
<organism evidence="2 3">
    <name type="scientific">Legionella hackeliae</name>
    <dbReference type="NCBI Taxonomy" id="449"/>
    <lineage>
        <taxon>Bacteria</taxon>
        <taxon>Pseudomonadati</taxon>
        <taxon>Pseudomonadota</taxon>
        <taxon>Gammaproteobacteria</taxon>
        <taxon>Legionellales</taxon>
        <taxon>Legionellaceae</taxon>
        <taxon>Legionella</taxon>
    </lineage>
</organism>
<keyword evidence="1" id="KW-1133">Transmembrane helix</keyword>
<feature type="transmembrane region" description="Helical" evidence="1">
    <location>
        <begin position="169"/>
        <end position="188"/>
    </location>
</feature>
<feature type="transmembrane region" description="Helical" evidence="1">
    <location>
        <begin position="71"/>
        <end position="93"/>
    </location>
</feature>
<accession>A0A0A8ULM6</accession>
<evidence type="ECO:0000313" key="3">
    <source>
        <dbReference type="Proteomes" id="UP000032803"/>
    </source>
</evidence>
<dbReference type="InterPro" id="IPR003425">
    <property type="entry name" value="CCB3/YggT"/>
</dbReference>
<dbReference type="Proteomes" id="UP000032803">
    <property type="component" value="Chromosome I"/>
</dbReference>
<sequence>MSGLITVIYFLVKLFFNLVLFALWIRVALRYFQVSMLHPAGQLIYQLTDPIVRPIERLVYPPKAPPKRYDWVTLGLIVLVELLKFIVIGLLFYGVLLPFFHLILFAFADLIIQVCDLLFYMLLIRVLVSLINPTRQHPFLDIINLITDPLLDLGRFLVPNISGFDFSPLIIMVILKVIALFMAATLPFNL</sequence>
<dbReference type="PATRIC" id="fig|449.7.peg.2786"/>
<feature type="transmembrane region" description="Helical" evidence="1">
    <location>
        <begin position="6"/>
        <end position="29"/>
    </location>
</feature>
<dbReference type="RefSeq" id="WP_045105252.1">
    <property type="nucleotide sequence ID" value="NZ_LN681225.1"/>
</dbReference>
<dbReference type="STRING" id="449.LHA_0692"/>
<name>A0A0A8ULM6_LEGHA</name>
<dbReference type="AlphaFoldDB" id="A0A0A8ULM6"/>
<proteinExistence type="predicted"/>
<dbReference type="HOGENOM" id="CLU_089905_0_1_6"/>
<dbReference type="EMBL" id="LN681225">
    <property type="protein sequence ID" value="CEK09780.1"/>
    <property type="molecule type" value="Genomic_DNA"/>
</dbReference>
<feature type="transmembrane region" description="Helical" evidence="1">
    <location>
        <begin position="99"/>
        <end position="127"/>
    </location>
</feature>
<dbReference type="OrthoDB" id="9806665at2"/>
<gene>
    <name evidence="2" type="ORF">LHA_0692</name>
</gene>
<reference evidence="3" key="1">
    <citation type="submission" date="2014-09" db="EMBL/GenBank/DDBJ databases">
        <authorList>
            <person name="Gomez-Valero L."/>
        </authorList>
    </citation>
    <scope>NUCLEOTIDE SEQUENCE [LARGE SCALE GENOMIC DNA]</scope>
    <source>
        <strain evidence="3">ATCC35250</strain>
    </source>
</reference>
<keyword evidence="1" id="KW-0472">Membrane</keyword>
<dbReference type="KEGG" id="lha:LHA_0692"/>
<dbReference type="Pfam" id="PF02325">
    <property type="entry name" value="CCB3_YggT"/>
    <property type="match status" value="2"/>
</dbReference>